<dbReference type="Proteomes" id="UP001162811">
    <property type="component" value="Unassembled WGS sequence"/>
</dbReference>
<protein>
    <submittedName>
        <fullName evidence="2">Uncharacterized protein</fullName>
    </submittedName>
</protein>
<evidence type="ECO:0000256" key="1">
    <source>
        <dbReference type="SAM" id="MobiDB-lite"/>
    </source>
</evidence>
<name>A0ABT1AIY0_9RALS</name>
<keyword evidence="3" id="KW-1185">Reference proteome</keyword>
<sequence length="59" mass="6483">MSERSEFGSFPSLRQKSKEGVAISGAPFFAYFLWQDKESESAPAGDETRDGPTPKKQGN</sequence>
<feature type="compositionally biased region" description="Basic and acidic residues" evidence="1">
    <location>
        <begin position="39"/>
        <end position="53"/>
    </location>
</feature>
<organism evidence="2 3">
    <name type="scientific">Ralstonia soli</name>
    <dbReference type="NCBI Taxonomy" id="2953896"/>
    <lineage>
        <taxon>Bacteria</taxon>
        <taxon>Pseudomonadati</taxon>
        <taxon>Pseudomonadota</taxon>
        <taxon>Betaproteobacteria</taxon>
        <taxon>Burkholderiales</taxon>
        <taxon>Burkholderiaceae</taxon>
        <taxon>Ralstonia</taxon>
    </lineage>
</organism>
<comment type="caution">
    <text evidence="2">The sequence shown here is derived from an EMBL/GenBank/DDBJ whole genome shotgun (WGS) entry which is preliminary data.</text>
</comment>
<reference evidence="2" key="1">
    <citation type="submission" date="2022-06" db="EMBL/GenBank/DDBJ databases">
        <authorList>
            <person name="Lu C.-H."/>
        </authorList>
    </citation>
    <scope>NUCLEOTIDE SEQUENCE</scope>
    <source>
        <strain evidence="2">21MJYT02-11</strain>
    </source>
</reference>
<dbReference type="EMBL" id="JAMXHT010000003">
    <property type="protein sequence ID" value="MCO5398350.1"/>
    <property type="molecule type" value="Genomic_DNA"/>
</dbReference>
<accession>A0ABT1AIY0</accession>
<evidence type="ECO:0000313" key="3">
    <source>
        <dbReference type="Proteomes" id="UP001162811"/>
    </source>
</evidence>
<gene>
    <name evidence="2" type="ORF">NG900_09095</name>
</gene>
<reference evidence="2" key="2">
    <citation type="journal article" date="2023" name="Front. Microbiol.">
        <title>Ralstonia chuxiongensis sp. nov., Ralstonia mojiangensis sp. nov., and Ralstonia soli sp. nov., isolated from tobacco fields, are three novel species in the family Burkholderiaceae.</title>
        <authorList>
            <person name="Lu C.H."/>
            <person name="Zhang Y.Y."/>
            <person name="Jiang N."/>
            <person name="Chen W."/>
            <person name="Shao X."/>
            <person name="Zhao Z.M."/>
            <person name="Lu W.L."/>
            <person name="Hu X."/>
            <person name="Xi Y.X."/>
            <person name="Zou S.Y."/>
            <person name="Wei Q.J."/>
            <person name="Lin Z.L."/>
            <person name="Gong L."/>
            <person name="Gai X.T."/>
            <person name="Zhang L.Q."/>
            <person name="Li J.Y."/>
            <person name="Jin Y."/>
            <person name="Xia Z.Y."/>
        </authorList>
    </citation>
    <scope>NUCLEOTIDE SEQUENCE</scope>
    <source>
        <strain evidence="2">21MJYT02-11</strain>
    </source>
</reference>
<proteinExistence type="predicted"/>
<feature type="region of interest" description="Disordered" evidence="1">
    <location>
        <begin position="39"/>
        <end position="59"/>
    </location>
</feature>
<evidence type="ECO:0000313" key="2">
    <source>
        <dbReference type="EMBL" id="MCO5398350.1"/>
    </source>
</evidence>
<dbReference type="RefSeq" id="WP_252679437.1">
    <property type="nucleotide sequence ID" value="NZ_JAMXHT010000003.1"/>
</dbReference>